<dbReference type="OrthoDB" id="5389892at2759"/>
<dbReference type="GeneID" id="38124511"/>
<dbReference type="PANTHER" id="PTHR28307:SF1">
    <property type="entry name" value="PAL1 CELL MORPHOLOGY PROTEIN"/>
    <property type="match status" value="1"/>
</dbReference>
<feature type="region of interest" description="Disordered" evidence="1">
    <location>
        <begin position="1"/>
        <end position="72"/>
    </location>
</feature>
<dbReference type="Pfam" id="PF08316">
    <property type="entry name" value="Pal1"/>
    <property type="match status" value="1"/>
</dbReference>
<sequence length="268" mass="30446">MASSGDTMYMASYPPHQPQNQPHHYPVNVDMARGLGSNNPYHRYISPSPTPSPTPSPSSSTSTLNSLSSQRSSSLPSVYWSGELEHQPVEPRRRRNLPTYHHRYAQGNRNRASYPRGSLLVNPDVIDRLDTAGVFHYHHESPYDAVYAERNHDAKTSPIAALEKSTEEALKATPKDKIADCLNSHRPLDGVAFYPPGTTDKEGRTYEYEEGTNMMNDYGNFVRFPGLKFTEEDFRKDPFYNGPLPKPFEIIRKAFSRHCRSWKRSKTA</sequence>
<dbReference type="VEuPathDB" id="FungiDB:CDV56_102537"/>
<keyword evidence="3" id="KW-1185">Reference proteome</keyword>
<dbReference type="GO" id="GO:0005737">
    <property type="term" value="C:cytoplasm"/>
    <property type="evidence" value="ECO:0007669"/>
    <property type="project" value="TreeGrafter"/>
</dbReference>
<dbReference type="Proteomes" id="UP000215305">
    <property type="component" value="Unassembled WGS sequence"/>
</dbReference>
<feature type="compositionally biased region" description="Low complexity" evidence="1">
    <location>
        <begin position="57"/>
        <end position="72"/>
    </location>
</feature>
<dbReference type="AlphaFoldDB" id="A0A397H8M5"/>
<evidence type="ECO:0000256" key="1">
    <source>
        <dbReference type="SAM" id="MobiDB-lite"/>
    </source>
</evidence>
<organism evidence="2 3">
    <name type="scientific">Aspergillus thermomutatus</name>
    <name type="common">Neosartorya pseudofischeri</name>
    <dbReference type="NCBI Taxonomy" id="41047"/>
    <lineage>
        <taxon>Eukaryota</taxon>
        <taxon>Fungi</taxon>
        <taxon>Dikarya</taxon>
        <taxon>Ascomycota</taxon>
        <taxon>Pezizomycotina</taxon>
        <taxon>Eurotiomycetes</taxon>
        <taxon>Eurotiomycetidae</taxon>
        <taxon>Eurotiales</taxon>
        <taxon>Aspergillaceae</taxon>
        <taxon>Aspergillus</taxon>
        <taxon>Aspergillus subgen. Fumigati</taxon>
    </lineage>
</organism>
<reference evidence="2" key="1">
    <citation type="submission" date="2018-08" db="EMBL/GenBank/DDBJ databases">
        <title>Draft genome sequence of azole-resistant Aspergillus thermomutatus (Neosartorya pseudofischeri) strain HMR AF 39, isolated from a human nasal aspirate.</title>
        <authorList>
            <person name="Parent-Michaud M."/>
            <person name="Dufresne P.J."/>
            <person name="Fournier E."/>
            <person name="Martineau C."/>
            <person name="Moreira S."/>
            <person name="Perkins V."/>
            <person name="De Repentigny L."/>
            <person name="Dufresne S.F."/>
        </authorList>
    </citation>
    <scope>NUCLEOTIDE SEQUENCE [LARGE SCALE GENOMIC DNA]</scope>
    <source>
        <strain evidence="2">HMR AF 39</strain>
    </source>
</reference>
<gene>
    <name evidence="2" type="ORF">CDV56_102537</name>
</gene>
<evidence type="ECO:0000313" key="2">
    <source>
        <dbReference type="EMBL" id="RHZ57783.1"/>
    </source>
</evidence>
<proteinExistence type="predicted"/>
<accession>A0A397H8M5</accession>
<dbReference type="EMBL" id="NKHU02000075">
    <property type="protein sequence ID" value="RHZ57783.1"/>
    <property type="molecule type" value="Genomic_DNA"/>
</dbReference>
<comment type="caution">
    <text evidence="2">The sequence shown here is derived from an EMBL/GenBank/DDBJ whole genome shotgun (WGS) entry which is preliminary data.</text>
</comment>
<dbReference type="RefSeq" id="XP_026615165.1">
    <property type="nucleotide sequence ID" value="XM_026756156.1"/>
</dbReference>
<dbReference type="PANTHER" id="PTHR28307">
    <property type="entry name" value="PROTEIN PAL1"/>
    <property type="match status" value="1"/>
</dbReference>
<evidence type="ECO:0000313" key="3">
    <source>
        <dbReference type="Proteomes" id="UP000215305"/>
    </source>
</evidence>
<dbReference type="InterPro" id="IPR013226">
    <property type="entry name" value="Pal1"/>
</dbReference>
<name>A0A397H8M5_ASPTH</name>
<protein>
    <submittedName>
        <fullName evidence="2">Uncharacterized protein</fullName>
    </submittedName>
</protein>